<evidence type="ECO:0000313" key="1">
    <source>
        <dbReference type="EMBL" id="ELN6934107.1"/>
    </source>
</evidence>
<comment type="caution">
    <text evidence="1">The sequence shown here is derived from an EMBL/GenBank/DDBJ whole genome shotgun (WGS) entry which is preliminary data.</text>
</comment>
<sequence length="259" mass="29546">MVHFIRQLCTFALIVFVILPVSATTTIRLTYSDLEAYPFLMGNGSEVANPPGLALDVLDHVASKLDLKIEYVRLPGKRALQNIDSGHVDGGFIFSYNAQRAQYARYPMNGDQPDGTKRIATIGYYFYTLADHALDWDGENLADTEQQIGAHLGFSIVNELKKKQLKVQEVKTTEQLFQMLELKRISTMAIQDTMAEQYIAIHNIKNVKQVEPAITTKDYYLVFSHQFMEANAGLAEKIWREIEQVREDVYAKQKDKYLK</sequence>
<dbReference type="Gene3D" id="3.40.190.10">
    <property type="entry name" value="Periplasmic binding protein-like II"/>
    <property type="match status" value="3"/>
</dbReference>
<name>A0AAI9CXA2_9VIBR</name>
<organism evidence="1 2">
    <name type="scientific">Vibrio navarrensis</name>
    <dbReference type="NCBI Taxonomy" id="29495"/>
    <lineage>
        <taxon>Bacteria</taxon>
        <taxon>Pseudomonadati</taxon>
        <taxon>Pseudomonadota</taxon>
        <taxon>Gammaproteobacteria</taxon>
        <taxon>Vibrionales</taxon>
        <taxon>Vibrionaceae</taxon>
        <taxon>Vibrio</taxon>
    </lineage>
</organism>
<dbReference type="AlphaFoldDB" id="A0AAI9CXA2"/>
<reference evidence="1" key="1">
    <citation type="submission" date="2023-10" db="EMBL/GenBank/DDBJ databases">
        <authorList>
            <consortium name="PulseNet: The National Subtyping Network for Foodborne Disease Surveillance"/>
        </authorList>
    </citation>
    <scope>NUCLEOTIDE SEQUENCE</scope>
    <source>
        <strain evidence="1">PNUSAV004886</strain>
    </source>
</reference>
<dbReference type="Proteomes" id="UP001253463">
    <property type="component" value="Unassembled WGS sequence"/>
</dbReference>
<gene>
    <name evidence="1" type="ORF">RZY48_003583</name>
</gene>
<proteinExistence type="predicted"/>
<protein>
    <submittedName>
        <fullName evidence="1">Transporter substrate-binding domain-containing protein</fullName>
    </submittedName>
</protein>
<dbReference type="EMBL" id="ABNSCA010000014">
    <property type="protein sequence ID" value="ELN6934107.1"/>
    <property type="molecule type" value="Genomic_DNA"/>
</dbReference>
<accession>A0AAI9CXA2</accession>
<dbReference type="SUPFAM" id="SSF53850">
    <property type="entry name" value="Periplasmic binding protein-like II"/>
    <property type="match status" value="1"/>
</dbReference>
<evidence type="ECO:0000313" key="2">
    <source>
        <dbReference type="Proteomes" id="UP001253463"/>
    </source>
</evidence>